<organism evidence="2 3">
    <name type="scientific">Candidatus Portnoybacteria bacterium CG11_big_fil_rev_8_21_14_0_20_40_15</name>
    <dbReference type="NCBI Taxonomy" id="1974817"/>
    <lineage>
        <taxon>Bacteria</taxon>
        <taxon>Candidatus Portnoyibacteriota</taxon>
    </lineage>
</organism>
<gene>
    <name evidence="2" type="ORF">COV84_04335</name>
</gene>
<keyword evidence="1" id="KW-1133">Transmembrane helix</keyword>
<proteinExistence type="predicted"/>
<evidence type="ECO:0000256" key="1">
    <source>
        <dbReference type="SAM" id="Phobius"/>
    </source>
</evidence>
<dbReference type="Proteomes" id="UP000229317">
    <property type="component" value="Unassembled WGS sequence"/>
</dbReference>
<feature type="transmembrane region" description="Helical" evidence="1">
    <location>
        <begin position="12"/>
        <end position="30"/>
    </location>
</feature>
<comment type="caution">
    <text evidence="2">The sequence shown here is derived from an EMBL/GenBank/DDBJ whole genome shotgun (WGS) entry which is preliminary data.</text>
</comment>
<protein>
    <submittedName>
        <fullName evidence="2">Uncharacterized protein</fullName>
    </submittedName>
</protein>
<sequence length="140" mass="15591">MIDADFAAWLNLLGYIFLLIGIIMVSRIAYQRGAKWILIFSLCIVLLGVSMHVFFSEKMHIAKNLGMPMEVKDLAEGKELEIMMLAAGVAVIGYEEGNKAEIRLVWKFPEKLPVGTKFKVINGKIISVSPAPKEIPKISI</sequence>
<keyword evidence="1" id="KW-0812">Transmembrane</keyword>
<feature type="transmembrane region" description="Helical" evidence="1">
    <location>
        <begin position="36"/>
        <end position="55"/>
    </location>
</feature>
<evidence type="ECO:0000313" key="2">
    <source>
        <dbReference type="EMBL" id="PIQ74864.1"/>
    </source>
</evidence>
<dbReference type="EMBL" id="PCVO01000065">
    <property type="protein sequence ID" value="PIQ74864.1"/>
    <property type="molecule type" value="Genomic_DNA"/>
</dbReference>
<keyword evidence="1" id="KW-0472">Membrane</keyword>
<accession>A0A2H0KTX0</accession>
<reference evidence="2 3" key="1">
    <citation type="submission" date="2017-09" db="EMBL/GenBank/DDBJ databases">
        <title>Depth-based differentiation of microbial function through sediment-hosted aquifers and enrichment of novel symbionts in the deep terrestrial subsurface.</title>
        <authorList>
            <person name="Probst A.J."/>
            <person name="Ladd B."/>
            <person name="Jarett J.K."/>
            <person name="Geller-Mcgrath D.E."/>
            <person name="Sieber C.M."/>
            <person name="Emerson J.B."/>
            <person name="Anantharaman K."/>
            <person name="Thomas B.C."/>
            <person name="Malmstrom R."/>
            <person name="Stieglmeier M."/>
            <person name="Klingl A."/>
            <person name="Woyke T."/>
            <person name="Ryan C.M."/>
            <person name="Banfield J.F."/>
        </authorList>
    </citation>
    <scope>NUCLEOTIDE SEQUENCE [LARGE SCALE GENOMIC DNA]</scope>
    <source>
        <strain evidence="2">CG11_big_fil_rev_8_21_14_0_20_40_15</strain>
    </source>
</reference>
<evidence type="ECO:0000313" key="3">
    <source>
        <dbReference type="Proteomes" id="UP000229317"/>
    </source>
</evidence>
<name>A0A2H0KTX0_9BACT</name>
<dbReference type="AlphaFoldDB" id="A0A2H0KTX0"/>